<sequence>MIRKFGFTLLAALLLLLPVSAAFGGEAHAASSSRIAVIKQLSGDVQVQKAGGSKLFKAFAKLSLNQGDKLITGSKGSAVLQFSNGTSEDDKFTVGENATLTFSKLSDKKGTVTKVSMLKGTAWVDVKSIKSQDDDFKLETPTAIMGVRGTAFLVRVNPETGGTNTSVMSGIVRFTSENAEKTGSESGESPGKTGTSGGSKTIDLYPTQQLSLDSTSGTDLGELTTLVDIEEIVKNASPALIEAILRSKEKIDEENRQTVEKFKQSGVPAGLQQQLEQFIQNTQELLGVIAKQAIDQKKMDEQQIKKIEEQEKTSFGLDKDQLSQLSDKEKSKQEKAKQLAEEAAKKKAAEEAAKLKELEQRLAGQMQTIEASKLAQAEANRKSAAEAAAKAEAALLAAMTPVQQQQYSKDKAGNYGTSLPTPTPPRETGPTPTPGSDNARLNGLGLPTGISLSPTFNPDILAYTVSVGGAVSFLDVTPSLNEPGAKLTVNGMDWTGGAAHIPLAYGDNEIQLHVTAANGTSSRIYKIKATRQLLDSADIEIAGGLPLHIDFTAANPATTFDVPANTASLTLKLPVAQAPSVTVNGQSVPPTGAGLASLVYVAADSAWTYSIPLQPGSNTIVIQAQIGNATKTYQLIANRAATLTAESFSIETNANTPVNGILRSHGSRGAVSYEIVAASEHGEATLNAADSSSFSYTPDDDFSGMDSFQFKAMSNGEESAPATVFIWVKPLDIELKGLVSLGIAWGEAPIEPMLLYSFKDGSYVSKSYGLFVPEEEDRQLSMQFQFDPAVVSDARLTVSEETIQQEEDGSLFGSMPMDDPVVSVRLSYSVTEGGTTTDYEVYYIAVKQQQWAANLMTDGRAAVHLVPAGGGNYTVSVRGKDQNLMLRSNSFDMLVESDVWVYEADPLNPGGAGNRVKAVRNAEGYYIVPLSPGWNVAEIRTYYPGHEGTAKEGVVHIWRGDGLPDGYDMASIIGTPVQYPAEASAAPVEFIRDASQQTVYRAAMPVDSVAVNVKPIPGSGMKIDAVYQGGYTSFDRVSQTPEGSGRYPLQLYGDWANYGFVVVRPISGDGPPLAYTLAFEPDMTTDVQASIAYKQDGEQREAELDSFAGSLHAMLNDAPGQSDFKLYVNGADPDSSVRINDVEVPYDETESSFTYPFAPADGDNAFLIEMTDSYGRHASIDLHLYYGSLALNPVGLASWSAQSSHGEEPATESSLVYEGQKRFRLIVPEAHDLLDLRWVTDEGTTEAVVLGPYGAGGTGRYVGALPMGRSEYTVIVRDEQGSRLDYDLVVYRGAPVYPRLIYTGWGSSMVFAYNEATGRYEANLDDFPERMWIGLGMPAGGEAVVKVGDVPYAPNSDGLYTLTPEPGTSEIVMQATGLFEGAAWSCNLVIKRASE</sequence>
<feature type="compositionally biased region" description="Pro residues" evidence="1">
    <location>
        <begin position="421"/>
        <end position="433"/>
    </location>
</feature>
<evidence type="ECO:0000256" key="1">
    <source>
        <dbReference type="SAM" id="MobiDB-lite"/>
    </source>
</evidence>
<evidence type="ECO:0000259" key="3">
    <source>
        <dbReference type="Pfam" id="PF04773"/>
    </source>
</evidence>
<feature type="region of interest" description="Disordered" evidence="1">
    <location>
        <begin position="177"/>
        <end position="202"/>
    </location>
</feature>
<organism evidence="5 6">
    <name type="scientific">Cohnella hashimotonis</name>
    <dbReference type="NCBI Taxonomy" id="2826895"/>
    <lineage>
        <taxon>Bacteria</taxon>
        <taxon>Bacillati</taxon>
        <taxon>Bacillota</taxon>
        <taxon>Bacilli</taxon>
        <taxon>Bacillales</taxon>
        <taxon>Paenibacillaceae</taxon>
        <taxon>Cohnella</taxon>
    </lineage>
</organism>
<dbReference type="Pfam" id="PF12733">
    <property type="entry name" value="Cadherin-like"/>
    <property type="match status" value="1"/>
</dbReference>
<dbReference type="RefSeq" id="WP_282913122.1">
    <property type="nucleotide sequence ID" value="NZ_JAGRPV010000002.1"/>
</dbReference>
<dbReference type="Gene3D" id="2.60.120.1440">
    <property type="match status" value="1"/>
</dbReference>
<dbReference type="EMBL" id="JAGRPV010000002">
    <property type="protein sequence ID" value="MDI4650266.1"/>
    <property type="molecule type" value="Genomic_DNA"/>
</dbReference>
<keyword evidence="2" id="KW-0732">Signal</keyword>
<feature type="domain" description="Cadherin-like beta-sandwich-like" evidence="4">
    <location>
        <begin position="450"/>
        <end position="532"/>
    </location>
</feature>
<name>A0ABT6TUN6_9BACL</name>
<evidence type="ECO:0000313" key="6">
    <source>
        <dbReference type="Proteomes" id="UP001161691"/>
    </source>
</evidence>
<feature type="chain" id="PRO_5047058572" evidence="2">
    <location>
        <begin position="25"/>
        <end position="1395"/>
    </location>
</feature>
<feature type="region of interest" description="Disordered" evidence="1">
    <location>
        <begin position="405"/>
        <end position="442"/>
    </location>
</feature>
<reference evidence="5" key="1">
    <citation type="submission" date="2023-04" db="EMBL/GenBank/DDBJ databases">
        <title>Comparative genomic analysis of Cohnella hashimotonis sp. nov., isolated from the International Space Station.</title>
        <authorList>
            <person name="Venkateswaran K."/>
            <person name="Simpson A."/>
        </authorList>
    </citation>
    <scope>NUCLEOTIDE SEQUENCE</scope>
    <source>
        <strain evidence="5">F6_2S_P_1</strain>
    </source>
</reference>
<dbReference type="Pfam" id="PF04773">
    <property type="entry name" value="FecR"/>
    <property type="match status" value="1"/>
</dbReference>
<dbReference type="Gene3D" id="2.60.40.3440">
    <property type="match status" value="1"/>
</dbReference>
<dbReference type="InterPro" id="IPR025883">
    <property type="entry name" value="Cadherin-like_domain"/>
</dbReference>
<protein>
    <submittedName>
        <fullName evidence="5">Cadherin-like beta sandwich domain-containing protein</fullName>
    </submittedName>
</protein>
<gene>
    <name evidence="5" type="ORF">KB449_35380</name>
</gene>
<feature type="compositionally biased region" description="Low complexity" evidence="1">
    <location>
        <begin position="184"/>
        <end position="201"/>
    </location>
</feature>
<accession>A0ABT6TUN6</accession>
<comment type="caution">
    <text evidence="5">The sequence shown here is derived from an EMBL/GenBank/DDBJ whole genome shotgun (WGS) entry which is preliminary data.</text>
</comment>
<evidence type="ECO:0000256" key="2">
    <source>
        <dbReference type="SAM" id="SignalP"/>
    </source>
</evidence>
<dbReference type="Proteomes" id="UP001161691">
    <property type="component" value="Unassembled WGS sequence"/>
</dbReference>
<dbReference type="PANTHER" id="PTHR38731">
    <property type="entry name" value="LIPL45-RELATED LIPOPROTEIN-RELATED"/>
    <property type="match status" value="1"/>
</dbReference>
<proteinExistence type="predicted"/>
<dbReference type="PANTHER" id="PTHR38731:SF1">
    <property type="entry name" value="FECR PROTEIN DOMAIN-CONTAINING PROTEIN"/>
    <property type="match status" value="1"/>
</dbReference>
<feature type="signal peptide" evidence="2">
    <location>
        <begin position="1"/>
        <end position="24"/>
    </location>
</feature>
<feature type="region of interest" description="Disordered" evidence="1">
    <location>
        <begin position="315"/>
        <end position="342"/>
    </location>
</feature>
<feature type="domain" description="FecR protein" evidence="3">
    <location>
        <begin position="68"/>
        <end position="173"/>
    </location>
</feature>
<evidence type="ECO:0000259" key="4">
    <source>
        <dbReference type="Pfam" id="PF12733"/>
    </source>
</evidence>
<dbReference type="Pfam" id="PF17963">
    <property type="entry name" value="Big_9"/>
    <property type="match status" value="1"/>
</dbReference>
<keyword evidence="6" id="KW-1185">Reference proteome</keyword>
<evidence type="ECO:0000313" key="5">
    <source>
        <dbReference type="EMBL" id="MDI4650266.1"/>
    </source>
</evidence>
<dbReference type="InterPro" id="IPR006860">
    <property type="entry name" value="FecR"/>
</dbReference>